<evidence type="ECO:0000313" key="3">
    <source>
        <dbReference type="Proteomes" id="UP000295764"/>
    </source>
</evidence>
<comment type="caution">
    <text evidence="2">The sequence shown here is derived from an EMBL/GenBank/DDBJ whole genome shotgun (WGS) entry which is preliminary data.</text>
</comment>
<dbReference type="AlphaFoldDB" id="A0A4R6DM04"/>
<accession>A0A4R6DM04</accession>
<protein>
    <submittedName>
        <fullName evidence="2">Uncharacterized protein</fullName>
    </submittedName>
</protein>
<evidence type="ECO:0000313" key="2">
    <source>
        <dbReference type="EMBL" id="TDN45945.1"/>
    </source>
</evidence>
<dbReference type="EMBL" id="SNVW01000002">
    <property type="protein sequence ID" value="TDN45945.1"/>
    <property type="molecule type" value="Genomic_DNA"/>
</dbReference>
<sequence>MTDTAAQQQPSHDRVAPGHLLATARVRSLSARPAGPFRVRRAPGRRTDHE</sequence>
<feature type="region of interest" description="Disordered" evidence="1">
    <location>
        <begin position="25"/>
        <end position="50"/>
    </location>
</feature>
<reference evidence="2 3" key="1">
    <citation type="submission" date="2019-03" db="EMBL/GenBank/DDBJ databases">
        <title>Genomic analyses of the natural microbiome of Caenorhabditis elegans.</title>
        <authorList>
            <person name="Samuel B."/>
        </authorList>
    </citation>
    <scope>NUCLEOTIDE SEQUENCE [LARGE SCALE GENOMIC DNA]</scope>
    <source>
        <strain evidence="2 3">JUb65</strain>
    </source>
</reference>
<evidence type="ECO:0000256" key="1">
    <source>
        <dbReference type="SAM" id="MobiDB-lite"/>
    </source>
</evidence>
<organism evidence="2 3">
    <name type="scientific">Curtobacterium flaccumfaciens</name>
    <dbReference type="NCBI Taxonomy" id="2035"/>
    <lineage>
        <taxon>Bacteria</taxon>
        <taxon>Bacillati</taxon>
        <taxon>Actinomycetota</taxon>
        <taxon>Actinomycetes</taxon>
        <taxon>Micrococcales</taxon>
        <taxon>Microbacteriaceae</taxon>
        <taxon>Curtobacterium</taxon>
    </lineage>
</organism>
<name>A0A4R6DM04_9MICO</name>
<dbReference type="Proteomes" id="UP000295764">
    <property type="component" value="Unassembled WGS sequence"/>
</dbReference>
<proteinExistence type="predicted"/>
<gene>
    <name evidence="2" type="ORF">EDF64_102363</name>
</gene>
<dbReference type="RefSeq" id="WP_166645598.1">
    <property type="nucleotide sequence ID" value="NZ_SNVW01000002.1"/>
</dbReference>